<feature type="non-terminal residue" evidence="8">
    <location>
        <position position="104"/>
    </location>
</feature>
<evidence type="ECO:0000256" key="3">
    <source>
        <dbReference type="ARBA" id="ARBA00022771"/>
    </source>
</evidence>
<dbReference type="GO" id="GO:0008270">
    <property type="term" value="F:zinc ion binding"/>
    <property type="evidence" value="ECO:0007669"/>
    <property type="project" value="UniProtKB-KW"/>
</dbReference>
<dbReference type="OMA" id="FTRICKY"/>
<dbReference type="PANTHER" id="PTHR12547">
    <property type="entry name" value="CCCH ZINC FINGER/TIS11-RELATED"/>
    <property type="match status" value="1"/>
</dbReference>
<evidence type="ECO:0000256" key="2">
    <source>
        <dbReference type="ARBA" id="ARBA00022737"/>
    </source>
</evidence>
<evidence type="ECO:0000256" key="5">
    <source>
        <dbReference type="PROSITE-ProRule" id="PRU00723"/>
    </source>
</evidence>
<reference evidence="8 9" key="1">
    <citation type="submission" date="2016-02" db="EMBL/GenBank/DDBJ databases">
        <title>Genome analysis of coral dinoflagellate symbionts highlights evolutionary adaptations to a symbiotic lifestyle.</title>
        <authorList>
            <person name="Aranda M."/>
            <person name="Li Y."/>
            <person name="Liew Y.J."/>
            <person name="Baumgarten S."/>
            <person name="Simakov O."/>
            <person name="Wilson M."/>
            <person name="Piel J."/>
            <person name="Ashoor H."/>
            <person name="Bougouffa S."/>
            <person name="Bajic V.B."/>
            <person name="Ryu T."/>
            <person name="Ravasi T."/>
            <person name="Bayer T."/>
            <person name="Micklem G."/>
            <person name="Kim H."/>
            <person name="Bhak J."/>
            <person name="Lajeunesse T.C."/>
            <person name="Voolstra C.R."/>
        </authorList>
    </citation>
    <scope>NUCLEOTIDE SEQUENCE [LARGE SCALE GENOMIC DNA]</scope>
    <source>
        <strain evidence="8 9">CCMP2467</strain>
    </source>
</reference>
<organism evidence="8 9">
    <name type="scientific">Symbiodinium microadriaticum</name>
    <name type="common">Dinoflagellate</name>
    <name type="synonym">Zooxanthella microadriatica</name>
    <dbReference type="NCBI Taxonomy" id="2951"/>
    <lineage>
        <taxon>Eukaryota</taxon>
        <taxon>Sar</taxon>
        <taxon>Alveolata</taxon>
        <taxon>Dinophyceae</taxon>
        <taxon>Suessiales</taxon>
        <taxon>Symbiodiniaceae</taxon>
        <taxon>Symbiodinium</taxon>
    </lineage>
</organism>
<dbReference type="SMART" id="SM00356">
    <property type="entry name" value="ZnF_C3H1"/>
    <property type="match status" value="2"/>
</dbReference>
<proteinExistence type="predicted"/>
<dbReference type="InterPro" id="IPR000571">
    <property type="entry name" value="Znf_CCCH"/>
</dbReference>
<feature type="zinc finger region" description="C3H1-type" evidence="5">
    <location>
        <begin position="13"/>
        <end position="41"/>
    </location>
</feature>
<keyword evidence="1 5" id="KW-0479">Metal-binding</keyword>
<accession>A0A1Q9BEA1</accession>
<keyword evidence="9" id="KW-1185">Reference proteome</keyword>
<dbReference type="PROSITE" id="PS50103">
    <property type="entry name" value="ZF_C3H1"/>
    <property type="match status" value="2"/>
</dbReference>
<feature type="domain" description="C3H1-type" evidence="7">
    <location>
        <begin position="13"/>
        <end position="41"/>
    </location>
</feature>
<sequence length="104" mass="12059">MPRDQIGETRAALKFTRICKYWQTKGRCHLGDLCTYAHSYDELRVQPDLAATALCTRFKRKGFCKNGDACRYAHGQSELRRLPDTSRVYHEAPKKQEEMVGQIH</sequence>
<feature type="region of interest" description="Disordered" evidence="6">
    <location>
        <begin position="83"/>
        <end position="104"/>
    </location>
</feature>
<evidence type="ECO:0000313" key="9">
    <source>
        <dbReference type="Proteomes" id="UP000186817"/>
    </source>
</evidence>
<evidence type="ECO:0000256" key="6">
    <source>
        <dbReference type="SAM" id="MobiDB-lite"/>
    </source>
</evidence>
<dbReference type="AlphaFoldDB" id="A0A1Q9BEA1"/>
<dbReference type="GO" id="GO:0005829">
    <property type="term" value="C:cytosol"/>
    <property type="evidence" value="ECO:0007669"/>
    <property type="project" value="TreeGrafter"/>
</dbReference>
<evidence type="ECO:0000259" key="7">
    <source>
        <dbReference type="PROSITE" id="PS50103"/>
    </source>
</evidence>
<dbReference type="InterPro" id="IPR036855">
    <property type="entry name" value="Znf_CCCH_sf"/>
</dbReference>
<protein>
    <submittedName>
        <fullName evidence="8">Zinc finger protein 36, C3H1 type-like 1</fullName>
    </submittedName>
</protein>
<keyword evidence="3 5" id="KW-0863">Zinc-finger</keyword>
<evidence type="ECO:0000256" key="1">
    <source>
        <dbReference type="ARBA" id="ARBA00022723"/>
    </source>
</evidence>
<dbReference type="Proteomes" id="UP000186817">
    <property type="component" value="Unassembled WGS sequence"/>
</dbReference>
<dbReference type="InterPro" id="IPR045877">
    <property type="entry name" value="ZFP36-like"/>
</dbReference>
<keyword evidence="2" id="KW-0677">Repeat</keyword>
<dbReference type="PANTHER" id="PTHR12547:SF144">
    <property type="entry name" value="C3H1-TYPE DOMAIN-CONTAINING PROTEIN"/>
    <property type="match status" value="1"/>
</dbReference>
<name>A0A1Q9BEA1_SYMMI</name>
<dbReference type="Gene3D" id="4.10.1000.10">
    <property type="entry name" value="Zinc finger, CCCH-type"/>
    <property type="match status" value="2"/>
</dbReference>
<feature type="zinc finger region" description="C3H1-type" evidence="5">
    <location>
        <begin position="49"/>
        <end position="77"/>
    </location>
</feature>
<dbReference type="OrthoDB" id="410184at2759"/>
<evidence type="ECO:0000256" key="4">
    <source>
        <dbReference type="ARBA" id="ARBA00022833"/>
    </source>
</evidence>
<dbReference type="Pfam" id="PF00642">
    <property type="entry name" value="zf-CCCH"/>
    <property type="match status" value="2"/>
</dbReference>
<feature type="domain" description="C3H1-type" evidence="7">
    <location>
        <begin position="49"/>
        <end position="77"/>
    </location>
</feature>
<keyword evidence="4 5" id="KW-0862">Zinc</keyword>
<comment type="caution">
    <text evidence="8">The sequence shown here is derived from an EMBL/GenBank/DDBJ whole genome shotgun (WGS) entry which is preliminary data.</text>
</comment>
<dbReference type="SUPFAM" id="SSF90229">
    <property type="entry name" value="CCCH zinc finger"/>
    <property type="match status" value="2"/>
</dbReference>
<dbReference type="EMBL" id="LSRX01008088">
    <property type="protein sequence ID" value="OLP67200.1"/>
    <property type="molecule type" value="Genomic_DNA"/>
</dbReference>
<gene>
    <name evidence="8" type="primary">ZFP36L1</name>
    <name evidence="8" type="ORF">AK812_SmicGene48517</name>
</gene>
<evidence type="ECO:0000313" key="8">
    <source>
        <dbReference type="EMBL" id="OLP67200.1"/>
    </source>
</evidence>
<feature type="compositionally biased region" description="Basic and acidic residues" evidence="6">
    <location>
        <begin position="83"/>
        <end position="98"/>
    </location>
</feature>
<dbReference type="GO" id="GO:0003730">
    <property type="term" value="F:mRNA 3'-UTR binding"/>
    <property type="evidence" value="ECO:0007669"/>
    <property type="project" value="TreeGrafter"/>
</dbReference>